<dbReference type="EMBL" id="OZ035838">
    <property type="protein sequence ID" value="CAL1584974.1"/>
    <property type="molecule type" value="Genomic_DNA"/>
</dbReference>
<keyword evidence="3" id="KW-1185">Reference proteome</keyword>
<sequence length="125" mass="12887">MQSQACPRGGVTEGGVTGGSNLSQDGGPLRDVPGQCQPRSSAEVRPDACSRERLIWVNSVGTDSAEVPCPGPGLGHWCMGGSAAPQTPFCKRPVFPPDPSCHYPAPAGPGCSGARCTAKLRQAWN</sequence>
<organism evidence="2 3">
    <name type="scientific">Knipowitschia caucasica</name>
    <name type="common">Caucasian dwarf goby</name>
    <name type="synonym">Pomatoschistus caucasicus</name>
    <dbReference type="NCBI Taxonomy" id="637954"/>
    <lineage>
        <taxon>Eukaryota</taxon>
        <taxon>Metazoa</taxon>
        <taxon>Chordata</taxon>
        <taxon>Craniata</taxon>
        <taxon>Vertebrata</taxon>
        <taxon>Euteleostomi</taxon>
        <taxon>Actinopterygii</taxon>
        <taxon>Neopterygii</taxon>
        <taxon>Teleostei</taxon>
        <taxon>Neoteleostei</taxon>
        <taxon>Acanthomorphata</taxon>
        <taxon>Gobiaria</taxon>
        <taxon>Gobiiformes</taxon>
        <taxon>Gobioidei</taxon>
        <taxon>Gobiidae</taxon>
        <taxon>Gobiinae</taxon>
        <taxon>Knipowitschia</taxon>
    </lineage>
</organism>
<dbReference type="AlphaFoldDB" id="A0AAV2KAK5"/>
<evidence type="ECO:0000256" key="1">
    <source>
        <dbReference type="SAM" id="MobiDB-lite"/>
    </source>
</evidence>
<feature type="region of interest" description="Disordered" evidence="1">
    <location>
        <begin position="1"/>
        <end position="45"/>
    </location>
</feature>
<evidence type="ECO:0000313" key="2">
    <source>
        <dbReference type="EMBL" id="CAL1584974.1"/>
    </source>
</evidence>
<evidence type="ECO:0000313" key="3">
    <source>
        <dbReference type="Proteomes" id="UP001497482"/>
    </source>
</evidence>
<protein>
    <submittedName>
        <fullName evidence="2">Uncharacterized protein</fullName>
    </submittedName>
</protein>
<dbReference type="Proteomes" id="UP001497482">
    <property type="component" value="Chromosome 16"/>
</dbReference>
<gene>
    <name evidence="2" type="ORF">KC01_LOCUS15225</name>
</gene>
<proteinExistence type="predicted"/>
<reference evidence="2 3" key="1">
    <citation type="submission" date="2024-04" db="EMBL/GenBank/DDBJ databases">
        <authorList>
            <person name="Waldvogel A.-M."/>
            <person name="Schoenle A."/>
        </authorList>
    </citation>
    <scope>NUCLEOTIDE SEQUENCE [LARGE SCALE GENOMIC DNA]</scope>
</reference>
<name>A0AAV2KAK5_KNICA</name>
<accession>A0AAV2KAK5</accession>